<dbReference type="Gramene" id="TVU34220">
    <property type="protein sequence ID" value="TVU34220"/>
    <property type="gene ID" value="EJB05_16051"/>
</dbReference>
<gene>
    <name evidence="1" type="ORF">EJB05_16051</name>
</gene>
<keyword evidence="2" id="KW-1185">Reference proteome</keyword>
<sequence>MSLNLQVAQHARDLRGAARLASVRKHIEGSKRDAGRQLTPKAELVLLHGVGGDAADLWRLKEEDVLVGRVEAYELEHAAPVRSTVECHPVEHGAGREEGVHSGAPPNHAVHRCPVLERPLRRISAWPRVPHLEAGPVE</sequence>
<evidence type="ECO:0000313" key="1">
    <source>
        <dbReference type="EMBL" id="TVU34220.1"/>
    </source>
</evidence>
<protein>
    <submittedName>
        <fullName evidence="1">Uncharacterized protein</fullName>
    </submittedName>
</protein>
<proteinExistence type="predicted"/>
<comment type="caution">
    <text evidence="1">The sequence shown here is derived from an EMBL/GenBank/DDBJ whole genome shotgun (WGS) entry which is preliminary data.</text>
</comment>
<accession>A0A5J9VGZ8</accession>
<feature type="non-terminal residue" evidence="1">
    <location>
        <position position="1"/>
    </location>
</feature>
<evidence type="ECO:0000313" key="2">
    <source>
        <dbReference type="Proteomes" id="UP000324897"/>
    </source>
</evidence>
<dbReference type="EMBL" id="RWGY01000009">
    <property type="protein sequence ID" value="TVU34220.1"/>
    <property type="molecule type" value="Genomic_DNA"/>
</dbReference>
<organism evidence="1 2">
    <name type="scientific">Eragrostis curvula</name>
    <name type="common">weeping love grass</name>
    <dbReference type="NCBI Taxonomy" id="38414"/>
    <lineage>
        <taxon>Eukaryota</taxon>
        <taxon>Viridiplantae</taxon>
        <taxon>Streptophyta</taxon>
        <taxon>Embryophyta</taxon>
        <taxon>Tracheophyta</taxon>
        <taxon>Spermatophyta</taxon>
        <taxon>Magnoliopsida</taxon>
        <taxon>Liliopsida</taxon>
        <taxon>Poales</taxon>
        <taxon>Poaceae</taxon>
        <taxon>PACMAD clade</taxon>
        <taxon>Chloridoideae</taxon>
        <taxon>Eragrostideae</taxon>
        <taxon>Eragrostidinae</taxon>
        <taxon>Eragrostis</taxon>
    </lineage>
</organism>
<dbReference type="AlphaFoldDB" id="A0A5J9VGZ8"/>
<reference evidence="1 2" key="1">
    <citation type="journal article" date="2019" name="Sci. Rep.">
        <title>A high-quality genome of Eragrostis curvula grass provides insights into Poaceae evolution and supports new strategies to enhance forage quality.</title>
        <authorList>
            <person name="Carballo J."/>
            <person name="Santos B.A.C.M."/>
            <person name="Zappacosta D."/>
            <person name="Garbus I."/>
            <person name="Selva J.P."/>
            <person name="Gallo C.A."/>
            <person name="Diaz A."/>
            <person name="Albertini E."/>
            <person name="Caccamo M."/>
            <person name="Echenique V."/>
        </authorList>
    </citation>
    <scope>NUCLEOTIDE SEQUENCE [LARGE SCALE GENOMIC DNA]</scope>
    <source>
        <strain evidence="2">cv. Victoria</strain>
        <tissue evidence="1">Leaf</tissue>
    </source>
</reference>
<name>A0A5J9VGZ8_9POAL</name>
<dbReference type="Proteomes" id="UP000324897">
    <property type="component" value="Unassembled WGS sequence"/>
</dbReference>
<feature type="non-terminal residue" evidence="1">
    <location>
        <position position="138"/>
    </location>
</feature>